<evidence type="ECO:0000259" key="1">
    <source>
        <dbReference type="PROSITE" id="PS50902"/>
    </source>
</evidence>
<accession>A0ABZ0UAB2</accession>
<dbReference type="SUPFAM" id="SSF52218">
    <property type="entry name" value="Flavoproteins"/>
    <property type="match status" value="1"/>
</dbReference>
<gene>
    <name evidence="2" type="ORF">BLCOC_24840</name>
</gene>
<dbReference type="Proteomes" id="UP001325248">
    <property type="component" value="Chromosome"/>
</dbReference>
<dbReference type="PANTHER" id="PTHR39201:SF1">
    <property type="entry name" value="FLAVODOXIN-LIKE DOMAIN-CONTAINING PROTEIN"/>
    <property type="match status" value="1"/>
</dbReference>
<name>A0ABZ0UAB2_9FIRM</name>
<evidence type="ECO:0000313" key="2">
    <source>
        <dbReference type="EMBL" id="WPX74128.1"/>
    </source>
</evidence>
<dbReference type="PROSITE" id="PS50902">
    <property type="entry name" value="FLAVODOXIN_LIKE"/>
    <property type="match status" value="1"/>
</dbReference>
<feature type="domain" description="Flavodoxin-like" evidence="1">
    <location>
        <begin position="64"/>
        <end position="217"/>
    </location>
</feature>
<dbReference type="Pfam" id="PF12682">
    <property type="entry name" value="Flavodoxin_4"/>
    <property type="match status" value="1"/>
</dbReference>
<evidence type="ECO:0000313" key="3">
    <source>
        <dbReference type="Proteomes" id="UP001325248"/>
    </source>
</evidence>
<dbReference type="EMBL" id="CP136422">
    <property type="protein sequence ID" value="WPX74128.1"/>
    <property type="molecule type" value="Genomic_DNA"/>
</dbReference>
<keyword evidence="3" id="KW-1185">Reference proteome</keyword>
<dbReference type="Gene3D" id="3.40.50.360">
    <property type="match status" value="1"/>
</dbReference>
<dbReference type="InterPro" id="IPR008254">
    <property type="entry name" value="Flavodoxin/NO_synth"/>
</dbReference>
<sequence>MIYDRIDICINIRINIRRKDGKSVKKIITAVLCLLAVSLSLSSCGREKAEGAAGRQAEEGTGKVLVAFFSYGGNTRMLAETAARYSGGDLFRIETEKSYSEDYDTCLEETAREMEENARPALASHVVHMEEYDVVLLGYPIWWGSMPMAVNTFLEEYDFKGKVIAPFCTHGGSGLGSSVEDLKKICPEAEAAEGLAVYGSKADQSEDQVKEWLDKLGLYGEEQDRE</sequence>
<reference evidence="2" key="1">
    <citation type="submission" date="2023-10" db="EMBL/GenBank/DDBJ databases">
        <title>Genome sequence of Blautia coccoides DSM 935.</title>
        <authorList>
            <person name="Boeer T."/>
            <person name="Bengelsdorf F.R."/>
            <person name="Daniel R."/>
            <person name="Poehlein A."/>
        </authorList>
    </citation>
    <scope>NUCLEOTIDE SEQUENCE [LARGE SCALE GENOMIC DNA]</scope>
    <source>
        <strain evidence="2">DSM 935</strain>
    </source>
</reference>
<dbReference type="InterPro" id="IPR029039">
    <property type="entry name" value="Flavoprotein-like_sf"/>
</dbReference>
<proteinExistence type="predicted"/>
<protein>
    <recommendedName>
        <fullName evidence="1">Flavodoxin-like domain-containing protein</fullName>
    </recommendedName>
</protein>
<organism evidence="2 3">
    <name type="scientific">Blautia producta</name>
    <dbReference type="NCBI Taxonomy" id="33035"/>
    <lineage>
        <taxon>Bacteria</taxon>
        <taxon>Bacillati</taxon>
        <taxon>Bacillota</taxon>
        <taxon>Clostridia</taxon>
        <taxon>Lachnospirales</taxon>
        <taxon>Lachnospiraceae</taxon>
        <taxon>Blautia</taxon>
    </lineage>
</organism>
<dbReference type="PANTHER" id="PTHR39201">
    <property type="entry name" value="EXPORTED PROTEIN-RELATED"/>
    <property type="match status" value="1"/>
</dbReference>